<feature type="region of interest" description="Disordered" evidence="1">
    <location>
        <begin position="1"/>
        <end position="23"/>
    </location>
</feature>
<reference evidence="3 5" key="3">
    <citation type="submission" date="2017-11" db="EMBL/GenBank/DDBJ databases">
        <title>De-novo sequencing of pomegranate (Punica granatum L.) genome.</title>
        <authorList>
            <person name="Akparov Z."/>
            <person name="Amiraslanov A."/>
            <person name="Hajiyeva S."/>
            <person name="Abbasov M."/>
            <person name="Kaur K."/>
            <person name="Hamwieh A."/>
            <person name="Solovyev V."/>
            <person name="Salamov A."/>
            <person name="Braich B."/>
            <person name="Kosarev P."/>
            <person name="Mahmoud A."/>
            <person name="Hajiyev E."/>
            <person name="Babayeva S."/>
            <person name="Izzatullayeva V."/>
            <person name="Mammadov A."/>
            <person name="Mammadov A."/>
            <person name="Sharifova S."/>
            <person name="Ojaghi J."/>
            <person name="Eynullazada K."/>
            <person name="Bayramov B."/>
            <person name="Abdulazimova A."/>
            <person name="Shahmuradov I."/>
        </authorList>
    </citation>
    <scope>NUCLEOTIDE SEQUENCE [LARGE SCALE GENOMIC DNA]</scope>
    <source>
        <strain evidence="3">AG2017</strain>
        <strain evidence="5">cv. AG2017</strain>
        <tissue evidence="3">Leaf</tissue>
    </source>
</reference>
<dbReference type="Proteomes" id="UP000197138">
    <property type="component" value="Unassembled WGS sequence"/>
</dbReference>
<dbReference type="Proteomes" id="UP000233551">
    <property type="component" value="Unassembled WGS sequence"/>
</dbReference>
<comment type="caution">
    <text evidence="2">The sequence shown here is derived from an EMBL/GenBank/DDBJ whole genome shotgun (WGS) entry which is preliminary data.</text>
</comment>
<reference evidence="2" key="2">
    <citation type="submission" date="2017-06" db="EMBL/GenBank/DDBJ databases">
        <title>The pomegranate genome and the genomics of punicalagin biosynthesis.</title>
        <authorList>
            <person name="Xu C."/>
        </authorList>
    </citation>
    <scope>NUCLEOTIDE SEQUENCE [LARGE SCALE GENOMIC DNA]</scope>
    <source>
        <tissue evidence="2">Fresh leaf</tissue>
    </source>
</reference>
<dbReference type="EMBL" id="MTKT01005376">
    <property type="protein sequence ID" value="OWM67716.1"/>
    <property type="molecule type" value="Genomic_DNA"/>
</dbReference>
<proteinExistence type="predicted"/>
<protein>
    <submittedName>
        <fullName evidence="2">Uncharacterized protein</fullName>
    </submittedName>
</protein>
<dbReference type="AlphaFoldDB" id="A0A218W505"/>
<keyword evidence="5" id="KW-1185">Reference proteome</keyword>
<evidence type="ECO:0000313" key="3">
    <source>
        <dbReference type="EMBL" id="PKH69528.1"/>
    </source>
</evidence>
<organism evidence="2 4">
    <name type="scientific">Punica granatum</name>
    <name type="common">Pomegranate</name>
    <dbReference type="NCBI Taxonomy" id="22663"/>
    <lineage>
        <taxon>Eukaryota</taxon>
        <taxon>Viridiplantae</taxon>
        <taxon>Streptophyta</taxon>
        <taxon>Embryophyta</taxon>
        <taxon>Tracheophyta</taxon>
        <taxon>Spermatophyta</taxon>
        <taxon>Magnoliopsida</taxon>
        <taxon>eudicotyledons</taxon>
        <taxon>Gunneridae</taxon>
        <taxon>Pentapetalae</taxon>
        <taxon>rosids</taxon>
        <taxon>malvids</taxon>
        <taxon>Myrtales</taxon>
        <taxon>Lythraceae</taxon>
        <taxon>Punica</taxon>
    </lineage>
</organism>
<evidence type="ECO:0000313" key="2">
    <source>
        <dbReference type="EMBL" id="OWM67716.1"/>
    </source>
</evidence>
<sequence>MRRERNSTPVSNRVEKTNLGENSGPARNKLLPVLILETQGLYLSAIDLKKDTSWEILHEVPSEISGEADKDTIEEVNACDPAKVVVLIMFTG</sequence>
<reference evidence="4" key="1">
    <citation type="journal article" date="2017" name="Plant J.">
        <title>The pomegranate (Punica granatum L.) genome and the genomics of punicalagin biosynthesis.</title>
        <authorList>
            <person name="Qin G."/>
            <person name="Xu C."/>
            <person name="Ming R."/>
            <person name="Tang H."/>
            <person name="Guyot R."/>
            <person name="Kramer E.M."/>
            <person name="Hu Y."/>
            <person name="Yi X."/>
            <person name="Qi Y."/>
            <person name="Xu X."/>
            <person name="Gao Z."/>
            <person name="Pan H."/>
            <person name="Jian J."/>
            <person name="Tian Y."/>
            <person name="Yue Z."/>
            <person name="Xu Y."/>
        </authorList>
    </citation>
    <scope>NUCLEOTIDE SEQUENCE [LARGE SCALE GENOMIC DNA]</scope>
    <source>
        <strain evidence="4">cv. Dabenzi</strain>
    </source>
</reference>
<evidence type="ECO:0000256" key="1">
    <source>
        <dbReference type="SAM" id="MobiDB-lite"/>
    </source>
</evidence>
<evidence type="ECO:0000313" key="4">
    <source>
        <dbReference type="Proteomes" id="UP000197138"/>
    </source>
</evidence>
<gene>
    <name evidence="2" type="ORF">CDL15_Pgr019217</name>
    <name evidence="3" type="ORF">CRG98_050105</name>
</gene>
<accession>A0A218W505</accession>
<name>A0A218W505_PUNGR</name>
<evidence type="ECO:0000313" key="5">
    <source>
        <dbReference type="Proteomes" id="UP000233551"/>
    </source>
</evidence>
<dbReference type="EMBL" id="PGOL01044594">
    <property type="protein sequence ID" value="PKH69528.1"/>
    <property type="molecule type" value="Genomic_DNA"/>
</dbReference>